<proteinExistence type="predicted"/>
<evidence type="ECO:0000313" key="1">
    <source>
        <dbReference type="EMBL" id="KAJ2801711.1"/>
    </source>
</evidence>
<protein>
    <submittedName>
        <fullName evidence="1">Uncharacterized protein</fullName>
    </submittedName>
</protein>
<sequence>ATEMLFTGTADVDIASPLTMITATATATATVSVAVPEAAPDMLAEDTVSSLMTVASAAIATTASEVALSASISSNISPASAAAATVAPPPAQAAVQAIKMTTVGHAVVPFDVNLFGTDGAPFPGVVLQSESLPATVAEPASAAASTSIPIAAPAAATSAVVEETAEVATADSIVTVTQVTQVTQVSPAAGSSSISASAAAPAVAAERATGSPVLAEEATAFRAWPTKSVSLLTQSPHPVKAPLVRLSNQDTAKALGISDAKDPASKIAHAGMKNKATSDASAAPAPLKFAAALLVPAVVGLLF</sequence>
<accession>A0ACC1L706</accession>
<organism evidence="1 2">
    <name type="scientific">Coemansia helicoidea</name>
    <dbReference type="NCBI Taxonomy" id="1286919"/>
    <lineage>
        <taxon>Eukaryota</taxon>
        <taxon>Fungi</taxon>
        <taxon>Fungi incertae sedis</taxon>
        <taxon>Zoopagomycota</taxon>
        <taxon>Kickxellomycotina</taxon>
        <taxon>Kickxellomycetes</taxon>
        <taxon>Kickxellales</taxon>
        <taxon>Kickxellaceae</taxon>
        <taxon>Coemansia</taxon>
    </lineage>
</organism>
<gene>
    <name evidence="1" type="ORF">H4R21_002698</name>
</gene>
<dbReference type="EMBL" id="JANBUN010000728">
    <property type="protein sequence ID" value="KAJ2801711.1"/>
    <property type="molecule type" value="Genomic_DNA"/>
</dbReference>
<keyword evidence="2" id="KW-1185">Reference proteome</keyword>
<evidence type="ECO:0000313" key="2">
    <source>
        <dbReference type="Proteomes" id="UP001140087"/>
    </source>
</evidence>
<dbReference type="Proteomes" id="UP001140087">
    <property type="component" value="Unassembled WGS sequence"/>
</dbReference>
<feature type="non-terminal residue" evidence="1">
    <location>
        <position position="1"/>
    </location>
</feature>
<name>A0ACC1L706_9FUNG</name>
<comment type="caution">
    <text evidence="1">The sequence shown here is derived from an EMBL/GenBank/DDBJ whole genome shotgun (WGS) entry which is preliminary data.</text>
</comment>
<reference evidence="1" key="1">
    <citation type="submission" date="2022-07" db="EMBL/GenBank/DDBJ databases">
        <title>Phylogenomic reconstructions and comparative analyses of Kickxellomycotina fungi.</title>
        <authorList>
            <person name="Reynolds N.K."/>
            <person name="Stajich J.E."/>
            <person name="Barry K."/>
            <person name="Grigoriev I.V."/>
            <person name="Crous P."/>
            <person name="Smith M.E."/>
        </authorList>
    </citation>
    <scope>NUCLEOTIDE SEQUENCE</scope>
    <source>
        <strain evidence="1">BCRC 34780</strain>
    </source>
</reference>